<evidence type="ECO:0000256" key="1">
    <source>
        <dbReference type="SAM" id="Phobius"/>
    </source>
</evidence>
<feature type="signal peptide" evidence="2">
    <location>
        <begin position="1"/>
        <end position="19"/>
    </location>
</feature>
<dbReference type="Proteomes" id="UP000822688">
    <property type="component" value="Chromosome 1"/>
</dbReference>
<evidence type="ECO:0000259" key="3">
    <source>
        <dbReference type="PROSITE" id="PS51473"/>
    </source>
</evidence>
<keyword evidence="1" id="KW-0812">Transmembrane</keyword>
<dbReference type="PROSITE" id="PS51473">
    <property type="entry name" value="GNK2"/>
    <property type="match status" value="1"/>
</dbReference>
<keyword evidence="1" id="KW-0472">Membrane</keyword>
<reference evidence="4" key="1">
    <citation type="submission" date="2020-06" db="EMBL/GenBank/DDBJ databases">
        <title>WGS assembly of Ceratodon purpureus strain R40.</title>
        <authorList>
            <person name="Carey S.B."/>
            <person name="Jenkins J."/>
            <person name="Shu S."/>
            <person name="Lovell J.T."/>
            <person name="Sreedasyam A."/>
            <person name="Maumus F."/>
            <person name="Tiley G.P."/>
            <person name="Fernandez-Pozo N."/>
            <person name="Barry K."/>
            <person name="Chen C."/>
            <person name="Wang M."/>
            <person name="Lipzen A."/>
            <person name="Daum C."/>
            <person name="Saski C.A."/>
            <person name="Payton A.C."/>
            <person name="Mcbreen J.C."/>
            <person name="Conrad R.E."/>
            <person name="Kollar L.M."/>
            <person name="Olsson S."/>
            <person name="Huttunen S."/>
            <person name="Landis J.B."/>
            <person name="Wickett N.J."/>
            <person name="Johnson M.G."/>
            <person name="Rensing S.A."/>
            <person name="Grimwood J."/>
            <person name="Schmutz J."/>
            <person name="Mcdaniel S.F."/>
        </authorList>
    </citation>
    <scope>NUCLEOTIDE SEQUENCE</scope>
    <source>
        <strain evidence="4">R40</strain>
    </source>
</reference>
<proteinExistence type="predicted"/>
<gene>
    <name evidence="4" type="ORF">KC19_1G160400</name>
</gene>
<protein>
    <recommendedName>
        <fullName evidence="3">Gnk2-homologous domain-containing protein</fullName>
    </recommendedName>
</protein>
<feature type="transmembrane region" description="Helical" evidence="1">
    <location>
        <begin position="144"/>
        <end position="161"/>
    </location>
</feature>
<dbReference type="InterPro" id="IPR038408">
    <property type="entry name" value="GNK2_sf"/>
</dbReference>
<dbReference type="Pfam" id="PF01657">
    <property type="entry name" value="Stress-antifung"/>
    <property type="match status" value="1"/>
</dbReference>
<dbReference type="EMBL" id="CM026421">
    <property type="protein sequence ID" value="KAG0591233.1"/>
    <property type="molecule type" value="Genomic_DNA"/>
</dbReference>
<accession>A0A8T0J8N1</accession>
<comment type="caution">
    <text evidence="4">The sequence shown here is derived from an EMBL/GenBank/DDBJ whole genome shotgun (WGS) entry which is preliminary data.</text>
</comment>
<evidence type="ECO:0000313" key="5">
    <source>
        <dbReference type="Proteomes" id="UP000822688"/>
    </source>
</evidence>
<dbReference type="Gene3D" id="3.30.430.20">
    <property type="entry name" value="Gnk2 domain, C-X8-C-X2-C motif"/>
    <property type="match status" value="1"/>
</dbReference>
<dbReference type="InterPro" id="IPR002902">
    <property type="entry name" value="GNK2"/>
</dbReference>
<sequence length="162" mass="18727">MAVVGWVVVFFSIVPVVRGDYNCSKSRILDTQMDDFKENLKHAVANLNVWLYQQKDRKMNLTSTSDKTNYMIWLWGECDPSDTSDSCRDCVNELTANLLTVCNNSSWGELTMVVKGKTVCFVHYNGVDYVDDAPVTLIQKFRHSLLFFLLWHLLMFLYMCLS</sequence>
<keyword evidence="5" id="KW-1185">Reference proteome</keyword>
<feature type="chain" id="PRO_5035733627" description="Gnk2-homologous domain-containing protein" evidence="2">
    <location>
        <begin position="20"/>
        <end position="162"/>
    </location>
</feature>
<organism evidence="4 5">
    <name type="scientific">Ceratodon purpureus</name>
    <name type="common">Fire moss</name>
    <name type="synonym">Dicranum purpureum</name>
    <dbReference type="NCBI Taxonomy" id="3225"/>
    <lineage>
        <taxon>Eukaryota</taxon>
        <taxon>Viridiplantae</taxon>
        <taxon>Streptophyta</taxon>
        <taxon>Embryophyta</taxon>
        <taxon>Bryophyta</taxon>
        <taxon>Bryophytina</taxon>
        <taxon>Bryopsida</taxon>
        <taxon>Dicranidae</taxon>
        <taxon>Pseudoditrichales</taxon>
        <taxon>Ditrichaceae</taxon>
        <taxon>Ceratodon</taxon>
    </lineage>
</organism>
<name>A0A8T0J8N1_CERPU</name>
<keyword evidence="2" id="KW-0732">Signal</keyword>
<keyword evidence="1" id="KW-1133">Transmembrane helix</keyword>
<dbReference type="AlphaFoldDB" id="A0A8T0J8N1"/>
<evidence type="ECO:0000256" key="2">
    <source>
        <dbReference type="SAM" id="SignalP"/>
    </source>
</evidence>
<evidence type="ECO:0000313" key="4">
    <source>
        <dbReference type="EMBL" id="KAG0591233.1"/>
    </source>
</evidence>
<feature type="domain" description="Gnk2-homologous" evidence="3">
    <location>
        <begin position="17"/>
        <end position="129"/>
    </location>
</feature>